<feature type="region of interest" description="Disordered" evidence="6">
    <location>
        <begin position="1"/>
        <end position="39"/>
    </location>
</feature>
<evidence type="ECO:0000256" key="1">
    <source>
        <dbReference type="ARBA" id="ARBA00004141"/>
    </source>
</evidence>
<evidence type="ECO:0000256" key="7">
    <source>
        <dbReference type="SAM" id="Phobius"/>
    </source>
</evidence>
<reference evidence="9" key="1">
    <citation type="submission" date="2020-02" db="EMBL/GenBank/DDBJ databases">
        <authorList>
            <person name="Meier V. D."/>
        </authorList>
    </citation>
    <scope>NUCLEOTIDE SEQUENCE</scope>
    <source>
        <strain evidence="9">AVDCRST_MAG24</strain>
    </source>
</reference>
<feature type="transmembrane region" description="Helical" evidence="7">
    <location>
        <begin position="211"/>
        <end position="233"/>
    </location>
</feature>
<keyword evidence="3 7" id="KW-1133">Transmembrane helix</keyword>
<dbReference type="PIRSF" id="PIRSF006648">
    <property type="entry name" value="DrrB"/>
    <property type="match status" value="1"/>
</dbReference>
<dbReference type="InterPro" id="IPR013525">
    <property type="entry name" value="ABC2_TM"/>
</dbReference>
<evidence type="ECO:0000256" key="2">
    <source>
        <dbReference type="ARBA" id="ARBA00022692"/>
    </source>
</evidence>
<comment type="subcellular location">
    <subcellularLocation>
        <location evidence="1">Membrane</location>
        <topology evidence="1">Multi-pass membrane protein</topology>
    </subcellularLocation>
</comment>
<protein>
    <submittedName>
        <fullName evidence="9">Efflux ABC transporter, permease protein</fullName>
    </submittedName>
</protein>
<evidence type="ECO:0000256" key="4">
    <source>
        <dbReference type="ARBA" id="ARBA00023136"/>
    </source>
</evidence>
<evidence type="ECO:0000259" key="8">
    <source>
        <dbReference type="PROSITE" id="PS51012"/>
    </source>
</evidence>
<dbReference type="GO" id="GO:0043190">
    <property type="term" value="C:ATP-binding cassette (ABC) transporter complex"/>
    <property type="evidence" value="ECO:0007669"/>
    <property type="project" value="InterPro"/>
</dbReference>
<name>A0A6J4LXV7_9ACTN</name>
<feature type="transmembrane region" description="Helical" evidence="7">
    <location>
        <begin position="100"/>
        <end position="122"/>
    </location>
</feature>
<keyword evidence="2 7" id="KW-0812">Transmembrane</keyword>
<evidence type="ECO:0000313" key="9">
    <source>
        <dbReference type="EMBL" id="CAA9345072.1"/>
    </source>
</evidence>
<feature type="domain" description="ABC transmembrane type-2" evidence="8">
    <location>
        <begin position="65"/>
        <end position="288"/>
    </location>
</feature>
<dbReference type="Pfam" id="PF12698">
    <property type="entry name" value="ABC2_membrane_3"/>
    <property type="match status" value="1"/>
</dbReference>
<feature type="transmembrane region" description="Helical" evidence="7">
    <location>
        <begin position="67"/>
        <end position="88"/>
    </location>
</feature>
<evidence type="ECO:0000256" key="5">
    <source>
        <dbReference type="ARBA" id="ARBA00023251"/>
    </source>
</evidence>
<feature type="transmembrane region" description="Helical" evidence="7">
    <location>
        <begin position="263"/>
        <end position="282"/>
    </location>
</feature>
<gene>
    <name evidence="9" type="ORF">AVDCRST_MAG24-1483</name>
</gene>
<evidence type="ECO:0000256" key="3">
    <source>
        <dbReference type="ARBA" id="ARBA00022989"/>
    </source>
</evidence>
<evidence type="ECO:0000256" key="6">
    <source>
        <dbReference type="SAM" id="MobiDB-lite"/>
    </source>
</evidence>
<accession>A0A6J4LXV7</accession>
<dbReference type="GO" id="GO:0046677">
    <property type="term" value="P:response to antibiotic"/>
    <property type="evidence" value="ECO:0007669"/>
    <property type="project" value="UniProtKB-KW"/>
</dbReference>
<dbReference type="PROSITE" id="PS51012">
    <property type="entry name" value="ABC_TM2"/>
    <property type="match status" value="1"/>
</dbReference>
<dbReference type="PANTHER" id="PTHR43229:SF2">
    <property type="entry name" value="NODULATION PROTEIN J"/>
    <property type="match status" value="1"/>
</dbReference>
<dbReference type="GO" id="GO:0140359">
    <property type="term" value="F:ABC-type transporter activity"/>
    <property type="evidence" value="ECO:0007669"/>
    <property type="project" value="InterPro"/>
</dbReference>
<dbReference type="InterPro" id="IPR000412">
    <property type="entry name" value="ABC_2_transport"/>
</dbReference>
<dbReference type="AlphaFoldDB" id="A0A6J4LXV7"/>
<dbReference type="EMBL" id="CADCUF010000220">
    <property type="protein sequence ID" value="CAA9345072.1"/>
    <property type="molecule type" value="Genomic_DNA"/>
</dbReference>
<keyword evidence="4 7" id="KW-0472">Membrane</keyword>
<sequence>MTAMGRLNGAQGTGEATGAGRAEHPVRPDGPAPLSFAPSPGGRPFGRMVVTHARMEVRLLFRNGEQLLLALVIPLLLLVGGAASGDVIDLGGGRRIDVLAPGVLALAVMSTAFTSVAISTAFERRYGVLKRLGASPLPRAGLLLGKVVSLLVVVALQMAAISVVALLLSWEPIGGVGAAAGSAALVALGTASFAGLGLLMAGTLPAEATLAGANLVYVVLLVAGAVVVPLSSYPSGMRDVVTMLPSGALAEGLRNVLTGGGPGISNMAVLAAWAAVAAALTARTFRWE</sequence>
<dbReference type="PANTHER" id="PTHR43229">
    <property type="entry name" value="NODULATION PROTEIN J"/>
    <property type="match status" value="1"/>
</dbReference>
<organism evidence="9">
    <name type="scientific">uncultured Nocardioidaceae bacterium</name>
    <dbReference type="NCBI Taxonomy" id="253824"/>
    <lineage>
        <taxon>Bacteria</taxon>
        <taxon>Bacillati</taxon>
        <taxon>Actinomycetota</taxon>
        <taxon>Actinomycetes</taxon>
        <taxon>Propionibacteriales</taxon>
        <taxon>Nocardioidaceae</taxon>
        <taxon>environmental samples</taxon>
    </lineage>
</organism>
<feature type="transmembrane region" description="Helical" evidence="7">
    <location>
        <begin position="143"/>
        <end position="170"/>
    </location>
</feature>
<proteinExistence type="predicted"/>
<dbReference type="InterPro" id="IPR047817">
    <property type="entry name" value="ABC2_TM_bact-type"/>
</dbReference>
<keyword evidence="5" id="KW-0046">Antibiotic resistance</keyword>
<feature type="transmembrane region" description="Helical" evidence="7">
    <location>
        <begin position="176"/>
        <end position="199"/>
    </location>
</feature>
<dbReference type="InterPro" id="IPR051784">
    <property type="entry name" value="Nod_factor_ABC_transporter"/>
</dbReference>